<proteinExistence type="inferred from homology"/>
<name>A0A1A6H2E1_NEOLE</name>
<gene>
    <name evidence="10" type="ORF">A6R68_12973</name>
</gene>
<keyword evidence="4" id="KW-0963">Cytoplasm</keyword>
<comment type="caution">
    <text evidence="10">The sequence shown here is derived from an EMBL/GenBank/DDBJ whole genome shotgun (WGS) entry which is preliminary data.</text>
</comment>
<dbReference type="EMBL" id="LZPO01055107">
    <property type="protein sequence ID" value="OBS72454.1"/>
    <property type="molecule type" value="Genomic_DNA"/>
</dbReference>
<evidence type="ECO:0000256" key="1">
    <source>
        <dbReference type="ARBA" id="ARBA00004869"/>
    </source>
</evidence>
<dbReference type="Pfam" id="PF00044">
    <property type="entry name" value="Gp_dh_N"/>
    <property type="match status" value="1"/>
</dbReference>
<sequence>MYWVTKYLRNSPSGTREVLALSNANIRVSEVGVNRFGHIGCLVVRAAFQSGKVELVAINDPFIDLNYMVYMFQ</sequence>
<evidence type="ECO:0000256" key="8">
    <source>
        <dbReference type="ARBA" id="ARBA00047698"/>
    </source>
</evidence>
<evidence type="ECO:0000313" key="11">
    <source>
        <dbReference type="Proteomes" id="UP000092124"/>
    </source>
</evidence>
<evidence type="ECO:0000256" key="6">
    <source>
        <dbReference type="ARBA" id="ARBA00023027"/>
    </source>
</evidence>
<dbReference type="GO" id="GO:0004365">
    <property type="term" value="F:glyceraldehyde-3-phosphate dehydrogenase (NAD+) (phosphorylating) activity"/>
    <property type="evidence" value="ECO:0007669"/>
    <property type="project" value="UniProtKB-EC"/>
</dbReference>
<dbReference type="GO" id="GO:0005829">
    <property type="term" value="C:cytosol"/>
    <property type="evidence" value="ECO:0007669"/>
    <property type="project" value="TreeGrafter"/>
</dbReference>
<reference evidence="10 11" key="1">
    <citation type="submission" date="2016-06" db="EMBL/GenBank/DDBJ databases">
        <title>The Draft Genome Sequence and Annotation of the Desert Woodrat Neotoma lepida.</title>
        <authorList>
            <person name="Campbell M."/>
            <person name="Oakeson K.F."/>
            <person name="Yandell M."/>
            <person name="Halpert J.R."/>
            <person name="Dearing D."/>
        </authorList>
    </citation>
    <scope>NUCLEOTIDE SEQUENCE [LARGE SCALE GENOMIC DNA]</scope>
    <source>
        <strain evidence="10">417</strain>
        <tissue evidence="10">Liver</tissue>
    </source>
</reference>
<protein>
    <recommendedName>
        <fullName evidence="3">glyceraldehyde-3-phosphate dehydrogenase (phosphorylating)</fullName>
        <ecNumber evidence="3">1.2.1.12</ecNumber>
    </recommendedName>
</protein>
<accession>A0A1A6H2E1</accession>
<dbReference type="Proteomes" id="UP000092124">
    <property type="component" value="Unassembled WGS sequence"/>
</dbReference>
<dbReference type="Gene3D" id="3.40.50.720">
    <property type="entry name" value="NAD(P)-binding Rossmann-like Domain"/>
    <property type="match status" value="1"/>
</dbReference>
<dbReference type="GO" id="GO:0051287">
    <property type="term" value="F:NAD binding"/>
    <property type="evidence" value="ECO:0007669"/>
    <property type="project" value="InterPro"/>
</dbReference>
<dbReference type="PANTHER" id="PTHR10836">
    <property type="entry name" value="GLYCERALDEHYDE 3-PHOSPHATE DEHYDROGENASE"/>
    <property type="match status" value="1"/>
</dbReference>
<evidence type="ECO:0000256" key="3">
    <source>
        <dbReference type="ARBA" id="ARBA00013119"/>
    </source>
</evidence>
<feature type="domain" description="Glyceraldehyde 3-phosphate dehydrogenase NAD(P) binding" evidence="9">
    <location>
        <begin position="30"/>
        <end position="73"/>
    </location>
</feature>
<dbReference type="EC" id="1.2.1.12" evidence="3"/>
<evidence type="ECO:0000256" key="5">
    <source>
        <dbReference type="ARBA" id="ARBA00023002"/>
    </source>
</evidence>
<dbReference type="InterPro" id="IPR020831">
    <property type="entry name" value="GlycerAld/Erythrose_P_DH"/>
</dbReference>
<dbReference type="InterPro" id="IPR020828">
    <property type="entry name" value="GlycerAld_3-P_DH_NAD(P)-bd"/>
</dbReference>
<evidence type="ECO:0000259" key="9">
    <source>
        <dbReference type="Pfam" id="PF00044"/>
    </source>
</evidence>
<dbReference type="InterPro" id="IPR036291">
    <property type="entry name" value="NAD(P)-bd_dom_sf"/>
</dbReference>
<dbReference type="SUPFAM" id="SSF51735">
    <property type="entry name" value="NAD(P)-binding Rossmann-fold domains"/>
    <property type="match status" value="1"/>
</dbReference>
<comment type="pathway">
    <text evidence="1">Carbohydrate degradation; glycolysis; pyruvate from D-glyceraldehyde 3-phosphate: step 1/5.</text>
</comment>
<keyword evidence="7" id="KW-0324">Glycolysis</keyword>
<comment type="catalytic activity">
    <reaction evidence="8">
        <text>D-glyceraldehyde 3-phosphate + phosphate + NAD(+) = (2R)-3-phospho-glyceroyl phosphate + NADH + H(+)</text>
        <dbReference type="Rhea" id="RHEA:10300"/>
        <dbReference type="ChEBI" id="CHEBI:15378"/>
        <dbReference type="ChEBI" id="CHEBI:43474"/>
        <dbReference type="ChEBI" id="CHEBI:57540"/>
        <dbReference type="ChEBI" id="CHEBI:57604"/>
        <dbReference type="ChEBI" id="CHEBI:57945"/>
        <dbReference type="ChEBI" id="CHEBI:59776"/>
        <dbReference type="EC" id="1.2.1.12"/>
    </reaction>
</comment>
<evidence type="ECO:0000313" key="10">
    <source>
        <dbReference type="EMBL" id="OBS72454.1"/>
    </source>
</evidence>
<organism evidence="10 11">
    <name type="scientific">Neotoma lepida</name>
    <name type="common">Desert woodrat</name>
    <dbReference type="NCBI Taxonomy" id="56216"/>
    <lineage>
        <taxon>Eukaryota</taxon>
        <taxon>Metazoa</taxon>
        <taxon>Chordata</taxon>
        <taxon>Craniata</taxon>
        <taxon>Vertebrata</taxon>
        <taxon>Euteleostomi</taxon>
        <taxon>Mammalia</taxon>
        <taxon>Eutheria</taxon>
        <taxon>Euarchontoglires</taxon>
        <taxon>Glires</taxon>
        <taxon>Rodentia</taxon>
        <taxon>Myomorpha</taxon>
        <taxon>Muroidea</taxon>
        <taxon>Cricetidae</taxon>
        <taxon>Neotominae</taxon>
        <taxon>Neotoma</taxon>
    </lineage>
</organism>
<keyword evidence="11" id="KW-1185">Reference proteome</keyword>
<dbReference type="PANTHER" id="PTHR10836:SF111">
    <property type="entry name" value="GLYCERALDEHYDE-3-PHOSPHATE DEHYDROGENASE"/>
    <property type="match status" value="1"/>
</dbReference>
<evidence type="ECO:0000256" key="7">
    <source>
        <dbReference type="ARBA" id="ARBA00023152"/>
    </source>
</evidence>
<keyword evidence="6" id="KW-0520">NAD</keyword>
<dbReference type="AlphaFoldDB" id="A0A1A6H2E1"/>
<keyword evidence="5" id="KW-0560">Oxidoreductase</keyword>
<evidence type="ECO:0000256" key="4">
    <source>
        <dbReference type="ARBA" id="ARBA00022490"/>
    </source>
</evidence>
<dbReference type="GO" id="GO:0006096">
    <property type="term" value="P:glycolytic process"/>
    <property type="evidence" value="ECO:0007669"/>
    <property type="project" value="UniProtKB-KW"/>
</dbReference>
<dbReference type="OrthoDB" id="1152826at2759"/>
<dbReference type="STRING" id="56216.A0A1A6H2E1"/>
<evidence type="ECO:0000256" key="2">
    <source>
        <dbReference type="ARBA" id="ARBA00007406"/>
    </source>
</evidence>
<comment type="similarity">
    <text evidence="2">Belongs to the glyceraldehyde-3-phosphate dehydrogenase family.</text>
</comment>